<accession>A0A3S1BPI3</accession>
<comment type="caution">
    <text evidence="4">The sequence shown here is derived from an EMBL/GenBank/DDBJ whole genome shotgun (WGS) entry which is preliminary data.</text>
</comment>
<dbReference type="CDD" id="cd07067">
    <property type="entry name" value="HP_PGM_like"/>
    <property type="match status" value="1"/>
</dbReference>
<evidence type="ECO:0000256" key="3">
    <source>
        <dbReference type="PIRSR" id="PIRSR613078-2"/>
    </source>
</evidence>
<proteinExistence type="predicted"/>
<keyword evidence="5" id="KW-1185">Reference proteome</keyword>
<dbReference type="InterPro" id="IPR051695">
    <property type="entry name" value="Phosphoglycerate_Mutase"/>
</dbReference>
<evidence type="ECO:0000313" key="5">
    <source>
        <dbReference type="Proteomes" id="UP000279446"/>
    </source>
</evidence>
<dbReference type="EMBL" id="RZNY01000009">
    <property type="protein sequence ID" value="RUT46422.1"/>
    <property type="molecule type" value="Genomic_DNA"/>
</dbReference>
<dbReference type="PANTHER" id="PTHR46517:SF1">
    <property type="entry name" value="FRUCTOSE-2,6-BISPHOSPHATASE TIGAR"/>
    <property type="match status" value="1"/>
</dbReference>
<dbReference type="Proteomes" id="UP000279446">
    <property type="component" value="Unassembled WGS sequence"/>
</dbReference>
<evidence type="ECO:0000313" key="4">
    <source>
        <dbReference type="EMBL" id="RUT46422.1"/>
    </source>
</evidence>
<dbReference type="SMART" id="SM00855">
    <property type="entry name" value="PGAM"/>
    <property type="match status" value="1"/>
</dbReference>
<sequence>MNDTQNETNLHVEWWIVRHGLTPWNVERRYQGHSDQKLLSGEASGLELLRKEIEEVSFSAIYCSDLSRCRDTLAYVRPDLQQVAICDDRLRELNFGEWEGQTYDMLKEDPLYRSWIDNPQEVTPPGGESWDQFRDRVTSVYRELMLLSHSLVAEEQNPVILIVTHGGVISMLSSILQPGLGFWDTKVPIGGILRHKIQL</sequence>
<evidence type="ECO:0000256" key="1">
    <source>
        <dbReference type="ARBA" id="ARBA00022801"/>
    </source>
</evidence>
<evidence type="ECO:0000256" key="2">
    <source>
        <dbReference type="PIRSR" id="PIRSR613078-1"/>
    </source>
</evidence>
<keyword evidence="1" id="KW-0378">Hydrolase</keyword>
<feature type="active site" description="Proton donor/acceptor" evidence="2">
    <location>
        <position position="92"/>
    </location>
</feature>
<dbReference type="GO" id="GO:0004331">
    <property type="term" value="F:fructose-2,6-bisphosphate 2-phosphatase activity"/>
    <property type="evidence" value="ECO:0007669"/>
    <property type="project" value="TreeGrafter"/>
</dbReference>
<dbReference type="Pfam" id="PF00300">
    <property type="entry name" value="His_Phos_1"/>
    <property type="match status" value="1"/>
</dbReference>
<gene>
    <name evidence="4" type="ORF">EJP82_13095</name>
</gene>
<dbReference type="Gene3D" id="3.40.50.1240">
    <property type="entry name" value="Phosphoglycerate mutase-like"/>
    <property type="match status" value="1"/>
</dbReference>
<dbReference type="SUPFAM" id="SSF53254">
    <property type="entry name" value="Phosphoglycerate mutase-like"/>
    <property type="match status" value="1"/>
</dbReference>
<dbReference type="InterPro" id="IPR029033">
    <property type="entry name" value="His_PPase_superfam"/>
</dbReference>
<dbReference type="GO" id="GO:0043456">
    <property type="term" value="P:regulation of pentose-phosphate shunt"/>
    <property type="evidence" value="ECO:0007669"/>
    <property type="project" value="TreeGrafter"/>
</dbReference>
<reference evidence="4 5" key="1">
    <citation type="submission" date="2018-12" db="EMBL/GenBank/DDBJ databases">
        <authorList>
            <person name="Sun L."/>
            <person name="Chen Z."/>
        </authorList>
    </citation>
    <scope>NUCLEOTIDE SEQUENCE [LARGE SCALE GENOMIC DNA]</scope>
    <source>
        <strain evidence="4 5">DSM 15890</strain>
    </source>
</reference>
<organism evidence="4 5">
    <name type="scientific">Paenibacillus anaericanus</name>
    <dbReference type="NCBI Taxonomy" id="170367"/>
    <lineage>
        <taxon>Bacteria</taxon>
        <taxon>Bacillati</taxon>
        <taxon>Bacillota</taxon>
        <taxon>Bacilli</taxon>
        <taxon>Bacillales</taxon>
        <taxon>Paenibacillaceae</taxon>
        <taxon>Paenibacillus</taxon>
    </lineage>
</organism>
<dbReference type="InterPro" id="IPR013078">
    <property type="entry name" value="His_Pase_superF_clade-1"/>
</dbReference>
<feature type="active site" description="Tele-phosphohistidine intermediate" evidence="2">
    <location>
        <position position="19"/>
    </location>
</feature>
<dbReference type="OrthoDB" id="9783269at2"/>
<dbReference type="GO" id="GO:0045820">
    <property type="term" value="P:negative regulation of glycolytic process"/>
    <property type="evidence" value="ECO:0007669"/>
    <property type="project" value="TreeGrafter"/>
</dbReference>
<feature type="binding site" evidence="3">
    <location>
        <begin position="18"/>
        <end position="25"/>
    </location>
    <ligand>
        <name>substrate</name>
    </ligand>
</feature>
<feature type="binding site" evidence="3">
    <location>
        <position position="68"/>
    </location>
    <ligand>
        <name>substrate</name>
    </ligand>
</feature>
<dbReference type="GO" id="GO:0005829">
    <property type="term" value="C:cytosol"/>
    <property type="evidence" value="ECO:0007669"/>
    <property type="project" value="TreeGrafter"/>
</dbReference>
<dbReference type="PANTHER" id="PTHR46517">
    <property type="entry name" value="FRUCTOSE-2,6-BISPHOSPHATASE TIGAR"/>
    <property type="match status" value="1"/>
</dbReference>
<dbReference type="AlphaFoldDB" id="A0A3S1BPI3"/>
<name>A0A3S1BPI3_9BACL</name>
<protein>
    <submittedName>
        <fullName evidence="4">Histidine phosphatase family protein</fullName>
    </submittedName>
</protein>